<dbReference type="AlphaFoldDB" id="A0A9D3W8Y0"/>
<name>A0A9D3W8Y0_9ROSI</name>
<protein>
    <submittedName>
        <fullName evidence="1">Uncharacterized protein</fullName>
    </submittedName>
</protein>
<organism evidence="1 2">
    <name type="scientific">Gossypium stocksii</name>
    <dbReference type="NCBI Taxonomy" id="47602"/>
    <lineage>
        <taxon>Eukaryota</taxon>
        <taxon>Viridiplantae</taxon>
        <taxon>Streptophyta</taxon>
        <taxon>Embryophyta</taxon>
        <taxon>Tracheophyta</taxon>
        <taxon>Spermatophyta</taxon>
        <taxon>Magnoliopsida</taxon>
        <taxon>eudicotyledons</taxon>
        <taxon>Gunneridae</taxon>
        <taxon>Pentapetalae</taxon>
        <taxon>rosids</taxon>
        <taxon>malvids</taxon>
        <taxon>Malvales</taxon>
        <taxon>Malvaceae</taxon>
        <taxon>Malvoideae</taxon>
        <taxon>Gossypium</taxon>
    </lineage>
</organism>
<feature type="non-terminal residue" evidence="1">
    <location>
        <position position="69"/>
    </location>
</feature>
<reference evidence="1 2" key="1">
    <citation type="journal article" date="2021" name="Plant Biotechnol. J.">
        <title>Multi-omics assisted identification of the key and species-specific regulatory components of drought-tolerant mechanisms in Gossypium stocksii.</title>
        <authorList>
            <person name="Yu D."/>
            <person name="Ke L."/>
            <person name="Zhang D."/>
            <person name="Wu Y."/>
            <person name="Sun Y."/>
            <person name="Mei J."/>
            <person name="Sun J."/>
            <person name="Sun Y."/>
        </authorList>
    </citation>
    <scope>NUCLEOTIDE SEQUENCE [LARGE SCALE GENOMIC DNA]</scope>
    <source>
        <strain evidence="2">cv. E1</strain>
        <tissue evidence="1">Leaf</tissue>
    </source>
</reference>
<evidence type="ECO:0000313" key="1">
    <source>
        <dbReference type="EMBL" id="KAH1114797.1"/>
    </source>
</evidence>
<gene>
    <name evidence="1" type="ORF">J1N35_008175</name>
</gene>
<evidence type="ECO:0000313" key="2">
    <source>
        <dbReference type="Proteomes" id="UP000828251"/>
    </source>
</evidence>
<feature type="non-terminal residue" evidence="1">
    <location>
        <position position="1"/>
    </location>
</feature>
<comment type="caution">
    <text evidence="1">The sequence shown here is derived from an EMBL/GenBank/DDBJ whole genome shotgun (WGS) entry which is preliminary data.</text>
</comment>
<proteinExistence type="predicted"/>
<dbReference type="Proteomes" id="UP000828251">
    <property type="component" value="Unassembled WGS sequence"/>
</dbReference>
<keyword evidence="2" id="KW-1185">Reference proteome</keyword>
<sequence length="69" mass="7971">YRGLETTLQWYRDIHPSKQTLKLEIAQGVIISSSRYRDIDIVREIKLDKKGSLCPLDPPINQSPCRGIF</sequence>
<dbReference type="EMBL" id="JAIQCV010000003">
    <property type="protein sequence ID" value="KAH1114797.1"/>
    <property type="molecule type" value="Genomic_DNA"/>
</dbReference>
<accession>A0A9D3W8Y0</accession>